<dbReference type="PANTHER" id="PTHR30146:SF109">
    <property type="entry name" value="HTH-TYPE TRANSCRIPTIONAL REGULATOR GALS"/>
    <property type="match status" value="1"/>
</dbReference>
<dbReference type="Gene3D" id="3.40.50.2300">
    <property type="match status" value="2"/>
</dbReference>
<dbReference type="SMART" id="SM00354">
    <property type="entry name" value="HTH_LACI"/>
    <property type="match status" value="1"/>
</dbReference>
<organism evidence="5 6">
    <name type="scientific">Aquimarina algicola</name>
    <dbReference type="NCBI Taxonomy" id="2589995"/>
    <lineage>
        <taxon>Bacteria</taxon>
        <taxon>Pseudomonadati</taxon>
        <taxon>Bacteroidota</taxon>
        <taxon>Flavobacteriia</taxon>
        <taxon>Flavobacteriales</taxon>
        <taxon>Flavobacteriaceae</taxon>
        <taxon>Aquimarina</taxon>
    </lineage>
</organism>
<sequence>MGFKKNRIKLEDIANKLNLSIATVSRALDQNPRVKQSTREKVIQTANDMGYMPNQIAKSLSSGKTNIIGVIIPRYDEPFFIEVCRGIDHYVSTHNYKILISSSRNSFDSEVENLASFERGLVDGIILSPTHETKTFSHIKNVINAGIPVVLFDNIIEEMHGADHVLIDDKKAAFSAVEFFIKKGKKQIAFIGGAKEKKVFKDRFEGYKEALNTYNIPMNQNLILHCNSLDRKSDNIEINSFFNSPQIKPDAVFTCTDNYGLLTMKTLLKLGYKIPEDISVIGFGDLGLADVFVPSLTCVAQPSFEMGQKVAELLINQLSEPENINHQKKVITLDTKIILRESTP</sequence>
<feature type="domain" description="HTH lacI-type" evidence="4">
    <location>
        <begin position="8"/>
        <end position="62"/>
    </location>
</feature>
<keyword evidence="6" id="KW-1185">Reference proteome</keyword>
<dbReference type="InterPro" id="IPR046335">
    <property type="entry name" value="LacI/GalR-like_sensor"/>
</dbReference>
<dbReference type="PROSITE" id="PS50932">
    <property type="entry name" value="HTH_LACI_2"/>
    <property type="match status" value="1"/>
</dbReference>
<dbReference type="EMBL" id="VFWZ01000002">
    <property type="protein sequence ID" value="TPN87233.1"/>
    <property type="molecule type" value="Genomic_DNA"/>
</dbReference>
<evidence type="ECO:0000313" key="5">
    <source>
        <dbReference type="EMBL" id="TPN87233.1"/>
    </source>
</evidence>
<dbReference type="AlphaFoldDB" id="A0A504JHU9"/>
<evidence type="ECO:0000256" key="2">
    <source>
        <dbReference type="ARBA" id="ARBA00023125"/>
    </source>
</evidence>
<name>A0A504JHU9_9FLAO</name>
<dbReference type="InterPro" id="IPR028082">
    <property type="entry name" value="Peripla_BP_I"/>
</dbReference>
<dbReference type="Proteomes" id="UP000315540">
    <property type="component" value="Unassembled WGS sequence"/>
</dbReference>
<dbReference type="SUPFAM" id="SSF53822">
    <property type="entry name" value="Periplasmic binding protein-like I"/>
    <property type="match status" value="1"/>
</dbReference>
<evidence type="ECO:0000259" key="4">
    <source>
        <dbReference type="PROSITE" id="PS50932"/>
    </source>
</evidence>
<dbReference type="RefSeq" id="WP_140591731.1">
    <property type="nucleotide sequence ID" value="NZ_VFWZ01000002.1"/>
</dbReference>
<protein>
    <submittedName>
        <fullName evidence="5">LacI family transcriptional regulator</fullName>
    </submittedName>
</protein>
<dbReference type="Pfam" id="PF13377">
    <property type="entry name" value="Peripla_BP_3"/>
    <property type="match status" value="1"/>
</dbReference>
<proteinExistence type="predicted"/>
<reference evidence="5 6" key="1">
    <citation type="submission" date="2019-06" db="EMBL/GenBank/DDBJ databases">
        <authorList>
            <person name="Meng X."/>
        </authorList>
    </citation>
    <scope>NUCLEOTIDE SEQUENCE [LARGE SCALE GENOMIC DNA]</scope>
    <source>
        <strain evidence="5 6">M625</strain>
    </source>
</reference>
<keyword evidence="3" id="KW-0804">Transcription</keyword>
<evidence type="ECO:0000256" key="1">
    <source>
        <dbReference type="ARBA" id="ARBA00023015"/>
    </source>
</evidence>
<dbReference type="GO" id="GO:0003700">
    <property type="term" value="F:DNA-binding transcription factor activity"/>
    <property type="evidence" value="ECO:0007669"/>
    <property type="project" value="TreeGrafter"/>
</dbReference>
<dbReference type="GO" id="GO:0000976">
    <property type="term" value="F:transcription cis-regulatory region binding"/>
    <property type="evidence" value="ECO:0007669"/>
    <property type="project" value="TreeGrafter"/>
</dbReference>
<evidence type="ECO:0000256" key="3">
    <source>
        <dbReference type="ARBA" id="ARBA00023163"/>
    </source>
</evidence>
<evidence type="ECO:0000313" key="6">
    <source>
        <dbReference type="Proteomes" id="UP000315540"/>
    </source>
</evidence>
<dbReference type="Gene3D" id="1.10.260.40">
    <property type="entry name" value="lambda repressor-like DNA-binding domains"/>
    <property type="match status" value="1"/>
</dbReference>
<keyword evidence="1" id="KW-0805">Transcription regulation</keyword>
<dbReference type="CDD" id="cd01392">
    <property type="entry name" value="HTH_LacI"/>
    <property type="match status" value="1"/>
</dbReference>
<comment type="caution">
    <text evidence="5">The sequence shown here is derived from an EMBL/GenBank/DDBJ whole genome shotgun (WGS) entry which is preliminary data.</text>
</comment>
<accession>A0A504JHU9</accession>
<dbReference type="PANTHER" id="PTHR30146">
    <property type="entry name" value="LACI-RELATED TRANSCRIPTIONAL REPRESSOR"/>
    <property type="match status" value="1"/>
</dbReference>
<gene>
    <name evidence="5" type="ORF">FHK87_06500</name>
</gene>
<dbReference type="CDD" id="cd06267">
    <property type="entry name" value="PBP1_LacI_sugar_binding-like"/>
    <property type="match status" value="1"/>
</dbReference>
<dbReference type="SUPFAM" id="SSF47413">
    <property type="entry name" value="lambda repressor-like DNA-binding domains"/>
    <property type="match status" value="1"/>
</dbReference>
<dbReference type="InterPro" id="IPR000843">
    <property type="entry name" value="HTH_LacI"/>
</dbReference>
<dbReference type="OrthoDB" id="9768806at2"/>
<dbReference type="Pfam" id="PF00356">
    <property type="entry name" value="LacI"/>
    <property type="match status" value="1"/>
</dbReference>
<dbReference type="InterPro" id="IPR010982">
    <property type="entry name" value="Lambda_DNA-bd_dom_sf"/>
</dbReference>
<keyword evidence="2" id="KW-0238">DNA-binding</keyword>